<sequence>MTKASSLSAIGIAVAIVGAAYMGYAHFHDKPDYLQAAETRVSSYLTSDYGRVSCNSTQVKGQQWHLECHNVAKSKNFEYDVYPAEEAPYAVSRAFYLEAVNDNAIQSASQGLMKYLQISTAANNVQS</sequence>
<gene>
    <name evidence="2" type="ORF">FZO59_18455</name>
    <name evidence="1" type="ORF">ISP11_04570</name>
</gene>
<evidence type="ECO:0000313" key="2">
    <source>
        <dbReference type="EMBL" id="TYT31636.1"/>
    </source>
</evidence>
<organism evidence="1 4">
    <name type="scientific">Lelliottia nimipressuralis</name>
    <dbReference type="NCBI Taxonomy" id="69220"/>
    <lineage>
        <taxon>Bacteria</taxon>
        <taxon>Pseudomonadati</taxon>
        <taxon>Pseudomonadota</taxon>
        <taxon>Gammaproteobacteria</taxon>
        <taxon>Enterobacterales</taxon>
        <taxon>Enterobacteriaceae</taxon>
        <taxon>Lelliottia</taxon>
    </lineage>
</organism>
<proteinExistence type="predicted"/>
<dbReference type="Proteomes" id="UP000323910">
    <property type="component" value="Unassembled WGS sequence"/>
</dbReference>
<keyword evidence="3" id="KW-1185">Reference proteome</keyword>
<name>A0ABD4K7V0_9ENTR</name>
<reference evidence="1 4" key="2">
    <citation type="submission" date="2020-11" db="EMBL/GenBank/DDBJ databases">
        <title>Identification of Lelliottia nimipressuralis from Wound Infection by Whole Genome-Based Bacterial Identification.</title>
        <authorList>
            <person name="Navarathna D.H."/>
            <person name="Choi H."/>
            <person name="Jinadatha C."/>
            <person name="Chatterjee P."/>
            <person name="Hwang M."/>
        </authorList>
    </citation>
    <scope>NUCLEOTIDE SEQUENCE [LARGE SCALE GENOMIC DNA]</scope>
    <source>
        <strain evidence="1 4">DN2020</strain>
    </source>
</reference>
<accession>A0ABD4K7V0</accession>
<protein>
    <submittedName>
        <fullName evidence="1">Uncharacterized protein</fullName>
    </submittedName>
</protein>
<evidence type="ECO:0000313" key="1">
    <source>
        <dbReference type="EMBL" id="MBF4177131.1"/>
    </source>
</evidence>
<dbReference type="EMBL" id="JADIXP010000002">
    <property type="protein sequence ID" value="MBF4177131.1"/>
    <property type="molecule type" value="Genomic_DNA"/>
</dbReference>
<evidence type="ECO:0000313" key="3">
    <source>
        <dbReference type="Proteomes" id="UP000323910"/>
    </source>
</evidence>
<dbReference type="EMBL" id="VTFR01000009">
    <property type="protein sequence ID" value="TYT31636.1"/>
    <property type="molecule type" value="Genomic_DNA"/>
</dbReference>
<evidence type="ECO:0000313" key="4">
    <source>
        <dbReference type="Proteomes" id="UP000628560"/>
    </source>
</evidence>
<reference evidence="2 3" key="1">
    <citation type="submission" date="2019-08" db="EMBL/GenBank/DDBJ databases">
        <title>The draft genome of Lelliottia nimipressuralis strain CICC 24156.</title>
        <authorList>
            <person name="Wu W."/>
            <person name="Feng Y."/>
            <person name="Zong Z."/>
        </authorList>
    </citation>
    <scope>NUCLEOTIDE SEQUENCE [LARGE SCALE GENOMIC DNA]</scope>
    <source>
        <strain evidence="2 3">CICC 24156</strain>
    </source>
</reference>
<dbReference type="Proteomes" id="UP000628560">
    <property type="component" value="Unassembled WGS sequence"/>
</dbReference>
<dbReference type="RefSeq" id="WP_123428175.1">
    <property type="nucleotide sequence ID" value="NZ_DALYVD010000001.1"/>
</dbReference>
<comment type="caution">
    <text evidence="1">The sequence shown here is derived from an EMBL/GenBank/DDBJ whole genome shotgun (WGS) entry which is preliminary data.</text>
</comment>
<dbReference type="AlphaFoldDB" id="A0ABD4K7V0"/>